<feature type="region of interest" description="Disordered" evidence="7">
    <location>
        <begin position="2637"/>
        <end position="2661"/>
    </location>
</feature>
<feature type="compositionally biased region" description="Basic and acidic residues" evidence="7">
    <location>
        <begin position="2389"/>
        <end position="2398"/>
    </location>
</feature>
<evidence type="ECO:0000313" key="10">
    <source>
        <dbReference type="Proteomes" id="UP001281761"/>
    </source>
</evidence>
<organism evidence="9 10">
    <name type="scientific">Blattamonas nauphoetae</name>
    <dbReference type="NCBI Taxonomy" id="2049346"/>
    <lineage>
        <taxon>Eukaryota</taxon>
        <taxon>Metamonada</taxon>
        <taxon>Preaxostyla</taxon>
        <taxon>Oxymonadida</taxon>
        <taxon>Blattamonas</taxon>
    </lineage>
</organism>
<comment type="caution">
    <text evidence="9">The sequence shown here is derived from an EMBL/GenBank/DDBJ whole genome shotgun (WGS) entry which is preliminary data.</text>
</comment>
<accession>A0ABQ9WTH1</accession>
<dbReference type="PROSITE" id="PS50237">
    <property type="entry name" value="HECT"/>
    <property type="match status" value="1"/>
</dbReference>
<sequence>MTETDIQSDAVSDDLLLPQHFTELEETITFLSSYFAHLQTSQPDNSIQDTSTLLPHIESFIWSSEEETQSITAAFTFLGSLPAEDISSSKTLMELFNSPTFYYSVFRFKATSIIYSLVSLFFLPSSTVKDDRKFPLKSVLSLLISNKLDPLEGDILFDSLSMVLLREPTFSTHIWMLITELQSDFFSKQIVNGITSNEDLSHHEMNLFRFYSTLSSCRTLSNLRPLLTYSSDLFLYSLGAPDQSSPEQIFLPIEVIHSVTSLLSPLDPNSGTLPLETGPLCRGFNEFHDLCRSYSPLSFPTRKQRQYIPQTHDVLKLLLTHLNQQSDKTIFSHRALTFIQQFLISEADLQVNKLPQQSTLFKAIESYLFELFVSLTSKIPTHTETHDFDASSLKLTTLSDFHTFLSRHLSETDETIPSLSLDSPTISLFLSTIPIFDFFQRKLIGANRSILRSYFRPETLSTNNILTWITYLLSHHKDRIYLFPSILLFLLFCVYEVDAGPMMTQINSLISTAFTTLLDFMKDNLIHPQLLSSIIILFSFISAAAKCTLSETQPILIPFLTAFFLLSPQHSQDSPPIPITSSRFGFLATILRQRLSSVESLLDASDILSREFTLTPFLPSSTSVDWTKPYLPQLQNTAKSFSSHLLSNDEHTLTPRSPSSFLSSSSTSVLRSGIHLLHAAAQSVVTLPPQSDSNAQQFREMLVRFSTHQPLTDVLFQSLLIPLDLKTPTPSQVSLSHQQSLELLSFVDILSNQSGNPTNSYRLIHFSVNVFVTYASFLDLFTIDQIASNYAQDVRVHLDSLSHLLFTFFSPQSNAGTFFSKFLSGQTNYTAFHLDPSLHALFMKAMTVLINSFNCFVSKTGKSELLSENFPTGIIPQFFSSLLHVIPIANMIRQEDVSALSFTTAVLNDLQGESWYISTNVADCLIEWLFSPFFSHAEIESRSIDDLLSSLDVNIVRSRLFMSVLQLVQSTIFTKPSSVTLPSLISFIKKKGLTILAFLVKSVFSFLSSTAPQDDESKQLQKTLIVAVLDFLFQLHPSNYPIDPNHPEANQKSQVLRHEIALFILSIASIFLPLKHDPIQSKDDPFTVPDGLHVIASVRQLAGAVQQDQQGFDPTDTSIQSSYSTSAFTANSPCNLEFCADILPKTKPVPAKQDDLTQIAIDTLVSLEIPRARAALAIAAVGTGGSQEELIQRAMDWILSQPEEQNDNEDDPAFETLVSFQIPEDRAKEALKAIGREGSLDNRVNRAMEYLLEHSPEEQPEQTQCETPTPAPKTEHLQLIPPVKLQKQVYEWFTTPSRDVVEKFPIAYSSPFDPQAITQELCTSVILRILNSSNHKTQYLVVLPLIRVGIVPDLPKLFTLISQHAVSLSKSDTDFLSDDSTSAGQLYRALHVLSFMATEKSVQLAHLNTEEGGSFPPFSTFSDIFRDIGVNTVQYLTQWLKTTKDISADAFLTVTDHTDLVCVACDLISNIIKPVISATNEAILVKSVVDSDSRKALITCSTQLMDKLKAIFATFESIPEYSTLKPTSIVKPQCLIALFNMLTLLTNLTLQQSSEEEEHTATSFASLRETLFGLDPYLSPITHGSLTHLLTHLTLTQSSLRTLIRMEIRRLLQLTSSMPNGHVSKDAPFISFVVDGTSILEVPPLIPKKLTLSTILELSSSAFVAYPSVFMDELFKTCVFTVQCESLEEALQHMSPSAIFLHQKPDANDPPSNEITKYHVILALRHCLFALVSNSASVPQPTTHATTGKVGDILTEIQEFFNQPALTEAVTQSLLNVQKEQSHSQLYLELLTNLASTHPTIVHSFFSSLSDSSHNFSLFFIHLLRLFPAEFESLYDPSQVLIRFLHTVCQVQTPFSLKLINIVQNELNQLVETLDNTEHNLIYIRSLLIFLRAIIVVPLDANPIRPQNGVLTQPFDIQKQVPFSSANLAVCAHIYPQHISNQPVINPFHANLITITKKIKEDQFIKSEMDELLKQITAGLFNISNTLDAVHSLQYPCQETPSCSSFEDYLTHFTNRCSHGALVDNFFVDALSFVDRFHPSQKEHLTNLSFLPPSHSTFEISYTDVTRPHLTPSLTALHPTPSRAFQLLSCRPALAHSFSMNESLILHVVDPLPLSSIEPDASPDSPTPVPDDVASVENPPQPSRLQQEPIPYRIAAINHRGEDYHTDPYFQAHQFLHRQFAVLPKKASADDISIRSVLRSSSVSRYNQTVRNLTTEGFLVSSEAYLHLKQYAIRAYNRQRTLVFDRFRQISNRETTTTFKKSLQTLFGTYHSTLISSGLVIQQESELDDYYQRCSSVLYGCTFSPPKDSIPANSRKKTPLNSTAASQFLFNCYPVLNDNLIASTSLRSSPALRSTMKMTNVLFGDLCLGIILSHFVDLCLTNRREQQKREEAQSKVNEEEQPQPSPQSSDSMPNQEEDPLNRPISPSFLAALPEDLRQEAIAQHEEEIRRRRQQRGLDLATQQQPQIPPENEIMMMLLPLPQELRGEIYLQLGDAQLASLPADMRQEAEQVRERMVSQYTREDNGRDQEDDRQHRREGDLAMSGVLISDLDLNAEGYRSNDLFGDFARREQQLQREQQGNQNTPHEPHIVQEQDPFLDLFRTLVPSTTTRESSTRHNAQRQDEILYESIRNGTGMTFEPLGFGATRSRTRTPAKPTTKLNPKSKEEDYLLTFVKFVEERRQTYRFLSHHITAHHRTLMDVDINVTNETIPDDLLEAHSAFSVAVIDNLFQPQYVTVGFLQLIVGALRLHIRETSSSQVDNFIACHLLNLPTGEGSNGIMEEDILSVLYDLCQKSQSFSQHLISNEYVLKSLLDLLSSPSRILNKDSMNLILGILSHCSQFSSLITSFGPSSPYSSPLIPLVDGPLHSDVSVVLPFSQRVRLHLPSSLTQTYIPLQPLFQSFTDTMFSLFVESSIHSHPHFSSIHMSKLLSSFLSTFSKQDSLNFLFTILQNILTQIHKLVSETENSFKALSHHLQWAPLIIASYPLLHEYCDSSPDSYSVLPFPLDSVHSRSTVRSSIYIPDEYLQPLVSMMKHELLTTHEEKATVSFVKRAPPSDVSFPYSVSFTHLDKMTKTPSIHMNDEDIHLPFLMQSLPALNNPQFQSAIDRMKDGVLLKTILKNKHQTPSDLLFIMTSLLTTDQQTLMFTPTKLASFLSRVEAADRNRLRNDMAERFYLPMKVLNIDSAYLSSSSSKEVKKKEDKLSTEAVDLTTSTLNLLPDSPEANVILSMSATNVIHDGSHPSSPAQTEQQLNDLEERLTQFFASSLPSLFPLSPTGDVLASIQSHRPTFTPFSISQQRQRIEELRSVFKTDNPMDSAGSTLPPPLSGSIAAQVMNYIDDHGFSQLQYIKRLESQLREQEKSKSIPPTSSTPELPFFFTAPVTIMELASLGVQLINTYFFSELRQSSIDHSKAKTKHQTKITRDRLQPSFQQIYDQFLEYIPVNTWDGFIQQRDMLVFHFTQLLSSEMQQLNVSLDSLLSQIDFLSSNRLMKSMSQQELMQIFADMMRQTDRIGHDFRPLSFRQLRRTLGENDDEDEDEESYHEEQEYDDDSESRGDLFHQFLTEMLRSNGHLGDDDAFLVDNAMDFDEQEPMLHPNQDEQTPTFSGFVIREFGRRAAAQPTGRISPMGQATAQQSSLIPQNAGQGPLFFNQIETTSLVGEHSRSGLSSPKVSVRDKQKNEYILRIAHDIRRFYTSSSDKSVNPLSVYGITQTEFKRIMETQCLIDLTPLLPEIQHARKERIGSRELSQVSMMLSSFSAATLPLIYPLLYSYSQLLFLSTHRFTPMDIMSQSIQCVYGHTIQPLIPKLSKPLQVVKPNQTPNMQLQYHHTQIHPLHQLGQSHSKIINSMLATNPNLALSTTSLLTPFVHSPQSFSFSTKKDLFMFGLRKHVESIEGRHSTLEISVGRPNFFNQAYSLLAHIPGSELLTRPLRVRFEGEQGVDAGGLRREFFLLLSKHMFDPSYALFLPTLNPYTFQPDPRSSINGTIHLSYFKFIGKMVAKAIFDHELLDAYFTRSFYKHILQCPLVFSDLEGVDPQMYRSLQIIMTEGCDEIGLTFEAPMELFGRIQTVELKPGGSQIAVTDENKKEYCMRMTEARMTRNIREQIDAFLSGFYEVIPLSLITIFDPNELELLISGMPTISAQFLKTHTIYQGYTEESEQIHWFWEDVEGMTEEQRARLVQFITGTSKVPFMQEREDRNEERWRIEISRIGHTGQLPTAHTCFNQLELPFYETHEELSQKLLIAINEGAEGFGFV</sequence>
<comment type="catalytic activity">
    <reaction evidence="1">
        <text>S-ubiquitinyl-[E2 ubiquitin-conjugating enzyme]-L-cysteine + [acceptor protein]-L-lysine = [E2 ubiquitin-conjugating enzyme]-L-cysteine + N(6)-ubiquitinyl-[acceptor protein]-L-lysine.</text>
        <dbReference type="EC" id="2.3.2.26"/>
    </reaction>
</comment>
<dbReference type="InterPro" id="IPR000569">
    <property type="entry name" value="HECT_dom"/>
</dbReference>
<dbReference type="SUPFAM" id="SSF48371">
    <property type="entry name" value="ARM repeat"/>
    <property type="match status" value="1"/>
</dbReference>
<name>A0ABQ9WTH1_9EUKA</name>
<dbReference type="PANTHER" id="PTHR11254:SF440">
    <property type="entry name" value="E3 UBIQUITIN-PROTEIN LIGASE NEDD-4"/>
    <property type="match status" value="1"/>
</dbReference>
<feature type="region of interest" description="Disordered" evidence="7">
    <location>
        <begin position="3527"/>
        <end position="3553"/>
    </location>
</feature>
<feature type="domain" description="HECT" evidence="8">
    <location>
        <begin position="3922"/>
        <end position="4254"/>
    </location>
</feature>
<evidence type="ECO:0000256" key="1">
    <source>
        <dbReference type="ARBA" id="ARBA00000885"/>
    </source>
</evidence>
<evidence type="ECO:0000313" key="9">
    <source>
        <dbReference type="EMBL" id="KAK2942801.1"/>
    </source>
</evidence>
<feature type="region of interest" description="Disordered" evidence="7">
    <location>
        <begin position="2389"/>
        <end position="2426"/>
    </location>
</feature>
<keyword evidence="10" id="KW-1185">Reference proteome</keyword>
<evidence type="ECO:0000256" key="6">
    <source>
        <dbReference type="PROSITE-ProRule" id="PRU00104"/>
    </source>
</evidence>
<feature type="region of interest" description="Disordered" evidence="7">
    <location>
        <begin position="2516"/>
        <end position="2540"/>
    </location>
</feature>
<evidence type="ECO:0000256" key="3">
    <source>
        <dbReference type="ARBA" id="ARBA00012485"/>
    </source>
</evidence>
<dbReference type="Gene3D" id="3.30.2160.10">
    <property type="entry name" value="Hect, E3 ligase catalytic domain"/>
    <property type="match status" value="1"/>
</dbReference>
<feature type="region of interest" description="Disordered" evidence="7">
    <location>
        <begin position="2117"/>
        <end position="2149"/>
    </location>
</feature>
<dbReference type="InterPro" id="IPR025527">
    <property type="entry name" value="HUWE1/Rev1_UBM"/>
</dbReference>
<dbReference type="SUPFAM" id="SSF46934">
    <property type="entry name" value="UBA-like"/>
    <property type="match status" value="1"/>
</dbReference>
<feature type="compositionally biased region" description="Low complexity" evidence="7">
    <location>
        <begin position="2119"/>
        <end position="2136"/>
    </location>
</feature>
<dbReference type="SUPFAM" id="SSF56204">
    <property type="entry name" value="Hect, E3 ligase catalytic domain"/>
    <property type="match status" value="1"/>
</dbReference>
<dbReference type="Proteomes" id="UP001281761">
    <property type="component" value="Unassembled WGS sequence"/>
</dbReference>
<dbReference type="Gene3D" id="3.90.1750.10">
    <property type="entry name" value="Hect, E3 ligase catalytic domains"/>
    <property type="match status" value="1"/>
</dbReference>
<dbReference type="InterPro" id="IPR050409">
    <property type="entry name" value="E3_ubiq-protein_ligase"/>
</dbReference>
<dbReference type="Pfam" id="PF00632">
    <property type="entry name" value="HECT"/>
    <property type="match status" value="1"/>
</dbReference>
<dbReference type="EC" id="2.3.2.26" evidence="3"/>
<dbReference type="SMART" id="SM00119">
    <property type="entry name" value="HECTc"/>
    <property type="match status" value="1"/>
</dbReference>
<protein>
    <recommendedName>
        <fullName evidence="3">HECT-type E3 ubiquitin transferase</fullName>
        <ecNumber evidence="3">2.3.2.26</ecNumber>
    </recommendedName>
</protein>
<proteinExistence type="predicted"/>
<dbReference type="InterPro" id="IPR009060">
    <property type="entry name" value="UBA-like_sf"/>
</dbReference>
<evidence type="ECO:0000256" key="2">
    <source>
        <dbReference type="ARBA" id="ARBA00004906"/>
    </source>
</evidence>
<dbReference type="EMBL" id="JARBJD010000382">
    <property type="protein sequence ID" value="KAK2942801.1"/>
    <property type="molecule type" value="Genomic_DNA"/>
</dbReference>
<keyword evidence="9" id="KW-0012">Acyltransferase</keyword>
<dbReference type="CDD" id="cd00078">
    <property type="entry name" value="HECTc"/>
    <property type="match status" value="1"/>
</dbReference>
<feature type="compositionally biased region" description="Basic and acidic residues" evidence="7">
    <location>
        <begin position="2516"/>
        <end position="2539"/>
    </location>
</feature>
<evidence type="ECO:0000256" key="4">
    <source>
        <dbReference type="ARBA" id="ARBA00022679"/>
    </source>
</evidence>
<dbReference type="GO" id="GO:0061630">
    <property type="term" value="F:ubiquitin protein ligase activity"/>
    <property type="evidence" value="ECO:0007669"/>
    <property type="project" value="UniProtKB-EC"/>
</dbReference>
<feature type="active site" description="Glycyl thioester intermediate" evidence="6">
    <location>
        <position position="4221"/>
    </location>
</feature>
<evidence type="ECO:0000259" key="8">
    <source>
        <dbReference type="PROSITE" id="PS50237"/>
    </source>
</evidence>
<dbReference type="Pfam" id="PF14377">
    <property type="entry name" value="UBM"/>
    <property type="match status" value="2"/>
</dbReference>
<dbReference type="InterPro" id="IPR016024">
    <property type="entry name" value="ARM-type_fold"/>
</dbReference>
<dbReference type="InterPro" id="IPR035983">
    <property type="entry name" value="Hect_E3_ubiquitin_ligase"/>
</dbReference>
<evidence type="ECO:0000256" key="7">
    <source>
        <dbReference type="SAM" id="MobiDB-lite"/>
    </source>
</evidence>
<comment type="pathway">
    <text evidence="2">Protein modification; protein ubiquitination.</text>
</comment>
<dbReference type="Gene3D" id="3.30.2410.10">
    <property type="entry name" value="Hect, E3 ligase catalytic domain"/>
    <property type="match status" value="1"/>
</dbReference>
<reference evidence="9 10" key="1">
    <citation type="journal article" date="2022" name="bioRxiv">
        <title>Genomics of Preaxostyla Flagellates Illuminates Evolutionary Transitions and the Path Towards Mitochondrial Loss.</title>
        <authorList>
            <person name="Novak L.V.F."/>
            <person name="Treitli S.C."/>
            <person name="Pyrih J."/>
            <person name="Halakuc P."/>
            <person name="Pipaliya S.V."/>
            <person name="Vacek V."/>
            <person name="Brzon O."/>
            <person name="Soukal P."/>
            <person name="Eme L."/>
            <person name="Dacks J.B."/>
            <person name="Karnkowska A."/>
            <person name="Elias M."/>
            <person name="Hampl V."/>
        </authorList>
    </citation>
    <scope>NUCLEOTIDE SEQUENCE [LARGE SCALE GENOMIC DNA]</scope>
    <source>
        <strain evidence="9">NAU3</strain>
        <tissue evidence="9">Gut</tissue>
    </source>
</reference>
<dbReference type="PANTHER" id="PTHR11254">
    <property type="entry name" value="HECT DOMAIN UBIQUITIN-PROTEIN LIGASE"/>
    <property type="match status" value="1"/>
</dbReference>
<feature type="region of interest" description="Disordered" evidence="7">
    <location>
        <begin position="2447"/>
        <end position="2466"/>
    </location>
</feature>
<evidence type="ECO:0000256" key="5">
    <source>
        <dbReference type="ARBA" id="ARBA00022786"/>
    </source>
</evidence>
<keyword evidence="4 9" id="KW-0808">Transferase</keyword>
<feature type="compositionally biased region" description="Acidic residues" evidence="7">
    <location>
        <begin position="3530"/>
        <end position="3551"/>
    </location>
</feature>
<keyword evidence="5 6" id="KW-0833">Ubl conjugation pathway</keyword>
<dbReference type="Gene3D" id="1.10.8.10">
    <property type="entry name" value="DNA helicase RuvA subunit, C-terminal domain"/>
    <property type="match status" value="1"/>
</dbReference>
<gene>
    <name evidence="9" type="ORF">BLNAU_22280</name>
</gene>